<keyword evidence="4" id="KW-1185">Reference proteome</keyword>
<accession>A0AAE0WK16</accession>
<sequence>MAHFASLNGATEYARTVEDDEFDFNFQPNPETMARRSISIFSRRGTETPEPKLPFIAQVAVSHELVPQLKRQMTDRQKSWISRTKSVCGGRSYSKTTTPSAAKKPSGTVLRSVPPAKTIKMSALEEEMATSPNEEILSAVSERPRSPGNVTSQAPRSAQHSSVQQQHHFSQAPSSPVAQRTRSERRRSHDNRIGIWANGVAQWDDQLNTSVPHEQHRERVEEAIRENTGFMPLSTDALTTAPSNGQKPTLSVVIPGNDVNKARTMALSTIVQPRPQRPVRSVAPASLVSRFGIAMPAITVTPERIQEHIVSPVESIQHTPPPGAQLGFVAAVFSSEHLRPKASRESTSSVESTNSDQEDASSLSSKRSSATSIEAVAIPLPKRNSKRLSGMALSAARRSSTPMDIARSSPLAELNKPLPPHPLPQPQRLAPTPAAANIRDLRRHSSAGIAPSLSGSNLRRRSAGSMVRPRLSTRSLTRLDKRDNGRAYGHEHLQYVQESDESNSEVEEFLTPTLSQAERELQAHLEPTKIVVAATQEHNPQVPDDLEDILARTASIRRNNSVRSVMQPPERAPTVPRRSRKREWRASTGEAVMRTTLPTRHKSDSYMRESAKNEDAVHRSLTVMRAVHNDDFSQLSLVIPTLHDLVTKTPDLFVEDVDALTPAAAAAASVEDVLLNILSALHSPEDLLNTARIDKGMYRVYKENEMYLVQTTAFNQSPACWEFRQWSPPDRSLSDSSSGASSQLEHTPQSYIRCRRRDEETMQALKVMILAECVAFVRRETAAVLSAPDHPKAQRYNDAFWRIWCFCKIFGCDKGREEDVTGQLDWLKGGLLANNQDVAATMNMNLEFEMSSVLLNPPDFFAKGNADGLSAQQLYDVTELWGCLSSLLQCYQGQVGEAREAGVFGSCQDLVEGDLEKEEWILEEWLYYLLTLGPDVVLEMAEQAANGTSAGFSLAKLNGWTAWTLPSFNGSRSTFLREPVARLYEERIAAAQEAIENPREQEKKEVSRKRVANLAAEIRLQRQSSSYRRSSYTDMHNERAMSAMSRRSSTMSHNTVGSRNSMVSPMTPAPQYTYVSQGTMTPISTALPSFPHFQHHPVSTTVPNYAAWSPRKISPIIEERVVNFNRLSLQNTLAGEVENTSDTAVKTITAMGFTVVQASMALRMTDMGDGLRVDKAVDYLLRQRR</sequence>
<feature type="compositionally biased region" description="Polar residues" evidence="1">
    <location>
        <begin position="148"/>
        <end position="158"/>
    </location>
</feature>
<feature type="region of interest" description="Disordered" evidence="1">
    <location>
        <begin position="446"/>
        <end position="479"/>
    </location>
</feature>
<feature type="region of interest" description="Disordered" evidence="1">
    <location>
        <begin position="88"/>
        <end position="115"/>
    </location>
</feature>
<dbReference type="SUPFAM" id="SSF46934">
    <property type="entry name" value="UBA-like"/>
    <property type="match status" value="1"/>
</dbReference>
<dbReference type="InterPro" id="IPR015940">
    <property type="entry name" value="UBA"/>
</dbReference>
<feature type="compositionally biased region" description="Low complexity" evidence="1">
    <location>
        <begin position="1043"/>
        <end position="1052"/>
    </location>
</feature>
<protein>
    <recommendedName>
        <fullName evidence="2">UBA domain-containing protein</fullName>
    </recommendedName>
</protein>
<gene>
    <name evidence="3" type="ORF">LTR78_006980</name>
</gene>
<dbReference type="PROSITE" id="PS50030">
    <property type="entry name" value="UBA"/>
    <property type="match status" value="1"/>
</dbReference>
<dbReference type="Gene3D" id="1.10.8.10">
    <property type="entry name" value="DNA helicase RuvA subunit, C-terminal domain"/>
    <property type="match status" value="1"/>
</dbReference>
<feature type="region of interest" description="Disordered" evidence="1">
    <location>
        <begin position="411"/>
        <end position="430"/>
    </location>
</feature>
<feature type="region of interest" description="Disordered" evidence="1">
    <location>
        <begin position="139"/>
        <end position="193"/>
    </location>
</feature>
<dbReference type="InterPro" id="IPR009060">
    <property type="entry name" value="UBA-like_sf"/>
</dbReference>
<feature type="compositionally biased region" description="Polar residues" evidence="1">
    <location>
        <begin position="1053"/>
        <end position="1064"/>
    </location>
</feature>
<feature type="compositionally biased region" description="Low complexity" evidence="1">
    <location>
        <begin position="361"/>
        <end position="371"/>
    </location>
</feature>
<feature type="region of interest" description="Disordered" evidence="1">
    <location>
        <begin position="339"/>
        <end position="371"/>
    </location>
</feature>
<feature type="domain" description="UBA" evidence="2">
    <location>
        <begin position="1136"/>
        <end position="1183"/>
    </location>
</feature>
<reference evidence="3" key="1">
    <citation type="submission" date="2023-07" db="EMBL/GenBank/DDBJ databases">
        <title>Black Yeasts Isolated from many extreme environments.</title>
        <authorList>
            <person name="Coleine C."/>
            <person name="Stajich J.E."/>
            <person name="Selbmann L."/>
        </authorList>
    </citation>
    <scope>NUCLEOTIDE SEQUENCE</scope>
    <source>
        <strain evidence="3">CCFEE 5485</strain>
    </source>
</reference>
<dbReference type="EMBL" id="JAUTXT010000027">
    <property type="protein sequence ID" value="KAK3673140.1"/>
    <property type="molecule type" value="Genomic_DNA"/>
</dbReference>
<feature type="region of interest" description="Disordered" evidence="1">
    <location>
        <begin position="564"/>
        <end position="587"/>
    </location>
</feature>
<feature type="region of interest" description="Disordered" evidence="1">
    <location>
        <begin position="1043"/>
        <end position="1064"/>
    </location>
</feature>
<dbReference type="Proteomes" id="UP001274830">
    <property type="component" value="Unassembled WGS sequence"/>
</dbReference>
<feature type="compositionally biased region" description="Polar residues" evidence="1">
    <location>
        <begin position="345"/>
        <end position="355"/>
    </location>
</feature>
<evidence type="ECO:0000256" key="1">
    <source>
        <dbReference type="SAM" id="MobiDB-lite"/>
    </source>
</evidence>
<comment type="caution">
    <text evidence="3">The sequence shown here is derived from an EMBL/GenBank/DDBJ whole genome shotgun (WGS) entry which is preliminary data.</text>
</comment>
<name>A0AAE0WK16_9PEZI</name>
<organism evidence="3 4">
    <name type="scientific">Recurvomyces mirabilis</name>
    <dbReference type="NCBI Taxonomy" id="574656"/>
    <lineage>
        <taxon>Eukaryota</taxon>
        <taxon>Fungi</taxon>
        <taxon>Dikarya</taxon>
        <taxon>Ascomycota</taxon>
        <taxon>Pezizomycotina</taxon>
        <taxon>Dothideomycetes</taxon>
        <taxon>Dothideomycetidae</taxon>
        <taxon>Mycosphaerellales</taxon>
        <taxon>Teratosphaeriaceae</taxon>
        <taxon>Recurvomyces</taxon>
    </lineage>
</organism>
<proteinExistence type="predicted"/>
<dbReference type="AlphaFoldDB" id="A0AAE0WK16"/>
<evidence type="ECO:0000313" key="4">
    <source>
        <dbReference type="Proteomes" id="UP001274830"/>
    </source>
</evidence>
<evidence type="ECO:0000313" key="3">
    <source>
        <dbReference type="EMBL" id="KAK3673140.1"/>
    </source>
</evidence>
<evidence type="ECO:0000259" key="2">
    <source>
        <dbReference type="PROSITE" id="PS50030"/>
    </source>
</evidence>
<feature type="compositionally biased region" description="Low complexity" evidence="1">
    <location>
        <begin position="159"/>
        <end position="171"/>
    </location>
</feature>